<gene>
    <name evidence="3" type="ORF">LSALG_LOCUS17320</name>
</gene>
<dbReference type="InterPro" id="IPR041806">
    <property type="entry name" value="CID5/6/7_CUE"/>
</dbReference>
<keyword evidence="4" id="KW-1185">Reference proteome</keyword>
<dbReference type="Proteomes" id="UP001177003">
    <property type="component" value="Chromosome 3"/>
</dbReference>
<evidence type="ECO:0000313" key="3">
    <source>
        <dbReference type="EMBL" id="CAI9277386.1"/>
    </source>
</evidence>
<feature type="compositionally biased region" description="Polar residues" evidence="1">
    <location>
        <begin position="93"/>
        <end position="105"/>
    </location>
</feature>
<dbReference type="PANTHER" id="PTHR37252:SF3">
    <property type="entry name" value="POLYADENYLATE-BINDING PROTEIN-INTERACTING PROTEIN 6"/>
    <property type="match status" value="1"/>
</dbReference>
<dbReference type="PANTHER" id="PTHR37252">
    <property type="entry name" value="POLYADENYLATE-BINDING PROTEIN-INTERACTING PROTEIN 6"/>
    <property type="match status" value="1"/>
</dbReference>
<dbReference type="PROSITE" id="PS51140">
    <property type="entry name" value="CUE"/>
    <property type="match status" value="1"/>
</dbReference>
<proteinExistence type="predicted"/>
<dbReference type="Gene3D" id="1.10.8.10">
    <property type="entry name" value="DNA helicase RuvA subunit, C-terminal domain"/>
    <property type="match status" value="1"/>
</dbReference>
<dbReference type="InterPro" id="IPR003892">
    <property type="entry name" value="CUE"/>
</dbReference>
<name>A0AA35YNM4_LACSI</name>
<evidence type="ECO:0000259" key="2">
    <source>
        <dbReference type="PROSITE" id="PS51140"/>
    </source>
</evidence>
<organism evidence="3 4">
    <name type="scientific">Lactuca saligna</name>
    <name type="common">Willowleaf lettuce</name>
    <dbReference type="NCBI Taxonomy" id="75948"/>
    <lineage>
        <taxon>Eukaryota</taxon>
        <taxon>Viridiplantae</taxon>
        <taxon>Streptophyta</taxon>
        <taxon>Embryophyta</taxon>
        <taxon>Tracheophyta</taxon>
        <taxon>Spermatophyta</taxon>
        <taxon>Magnoliopsida</taxon>
        <taxon>eudicotyledons</taxon>
        <taxon>Gunneridae</taxon>
        <taxon>Pentapetalae</taxon>
        <taxon>asterids</taxon>
        <taxon>campanulids</taxon>
        <taxon>Asterales</taxon>
        <taxon>Asteraceae</taxon>
        <taxon>Cichorioideae</taxon>
        <taxon>Cichorieae</taxon>
        <taxon>Lactucinae</taxon>
        <taxon>Lactuca</taxon>
    </lineage>
</organism>
<dbReference type="GO" id="GO:0043130">
    <property type="term" value="F:ubiquitin binding"/>
    <property type="evidence" value="ECO:0007669"/>
    <property type="project" value="InterPro"/>
</dbReference>
<feature type="region of interest" description="Disordered" evidence="1">
    <location>
        <begin position="75"/>
        <end position="112"/>
    </location>
</feature>
<accession>A0AA35YNM4</accession>
<feature type="domain" description="CUE" evidence="2">
    <location>
        <begin position="143"/>
        <end position="186"/>
    </location>
</feature>
<dbReference type="SUPFAM" id="SSF46934">
    <property type="entry name" value="UBA-like"/>
    <property type="match status" value="1"/>
</dbReference>
<dbReference type="InterPro" id="IPR038981">
    <property type="entry name" value="CID5/CID6"/>
</dbReference>
<feature type="region of interest" description="Disordered" evidence="1">
    <location>
        <begin position="188"/>
        <end position="220"/>
    </location>
</feature>
<sequence length="231" mass="25162">MLLILYSTFAISRQQGRERDDLLQRKQKFRVSCICIGWLLFITPSSINNLQSIDEPRTMKARSSSLNPYATSYIPLSRRGPTTTHETKGYESTYVSPANTTQNHGASVESPDSLKLKNHSGFESYGSSSHSAELAGKQAMDIDHDMNLAYLQMTFPGVSDESLSSVYMANRGDMEATVDMLNQLEMHSGDFSENLPDSLDIGDVSEAGSSSSEGGGGSQKMKKVAVGALLT</sequence>
<dbReference type="AlphaFoldDB" id="A0AA35YNM4"/>
<dbReference type="EMBL" id="OX465079">
    <property type="protein sequence ID" value="CAI9277386.1"/>
    <property type="molecule type" value="Genomic_DNA"/>
</dbReference>
<protein>
    <recommendedName>
        <fullName evidence="2">CUE domain-containing protein</fullName>
    </recommendedName>
</protein>
<evidence type="ECO:0000313" key="4">
    <source>
        <dbReference type="Proteomes" id="UP001177003"/>
    </source>
</evidence>
<dbReference type="CDD" id="cd14371">
    <property type="entry name" value="CUE_CID7_like"/>
    <property type="match status" value="1"/>
</dbReference>
<dbReference type="InterPro" id="IPR009060">
    <property type="entry name" value="UBA-like_sf"/>
</dbReference>
<reference evidence="3" key="1">
    <citation type="submission" date="2023-04" db="EMBL/GenBank/DDBJ databases">
        <authorList>
            <person name="Vijverberg K."/>
            <person name="Xiong W."/>
            <person name="Schranz E."/>
        </authorList>
    </citation>
    <scope>NUCLEOTIDE SEQUENCE</scope>
</reference>
<evidence type="ECO:0000256" key="1">
    <source>
        <dbReference type="SAM" id="MobiDB-lite"/>
    </source>
</evidence>